<evidence type="ECO:0000313" key="11">
    <source>
        <dbReference type="EMBL" id="KAF4305375.1"/>
    </source>
</evidence>
<keyword evidence="3 6" id="KW-0963">Cytoplasm</keyword>
<comment type="caution">
    <text evidence="10">The sequence shown here is derived from an EMBL/GenBank/DDBJ whole genome shotgun (WGS) entry which is preliminary data.</text>
</comment>
<comment type="function">
    <text evidence="6">Required for the assembly and/or stability of the 40S ribosomal subunit. Required for the processing of the 20S rRNA-precursor to mature 18S rRNA in a late step of the maturation of 40S ribosomal subunits.</text>
</comment>
<keyword evidence="5 6" id="KW-0687">Ribonucleoprotein</keyword>
<organism evidence="10 12">
    <name type="scientific">Botryosphaeria dothidea</name>
    <dbReference type="NCBI Taxonomy" id="55169"/>
    <lineage>
        <taxon>Eukaryota</taxon>
        <taxon>Fungi</taxon>
        <taxon>Dikarya</taxon>
        <taxon>Ascomycota</taxon>
        <taxon>Pezizomycotina</taxon>
        <taxon>Dothideomycetes</taxon>
        <taxon>Dothideomycetes incertae sedis</taxon>
        <taxon>Botryosphaeriales</taxon>
        <taxon>Botryosphaeriaceae</taxon>
        <taxon>Botryosphaeria</taxon>
    </lineage>
</organism>
<gene>
    <name evidence="6" type="primary">RPS0</name>
    <name evidence="11" type="ORF">GTA08_BOTSDO06799</name>
    <name evidence="10" type="ORF">GTA08_BOTSDO10994</name>
</gene>
<feature type="domain" description="Small ribosomal subunit protein uS2 C-terminal" evidence="9">
    <location>
        <begin position="252"/>
        <end position="349"/>
    </location>
</feature>
<dbReference type="InterPro" id="IPR005707">
    <property type="entry name" value="Ribosomal_uS2_euk/arc"/>
</dbReference>
<dbReference type="HAMAP" id="MF_03015">
    <property type="entry name" value="Ribosomal_S2_euk"/>
    <property type="match status" value="1"/>
</dbReference>
<feature type="compositionally biased region" description="Low complexity" evidence="8">
    <location>
        <begin position="325"/>
        <end position="356"/>
    </location>
</feature>
<comment type="similarity">
    <text evidence="2 6 7">Belongs to the universal ribosomal protein uS2 family.</text>
</comment>
<dbReference type="SUPFAM" id="SSF52313">
    <property type="entry name" value="Ribosomal protein S2"/>
    <property type="match status" value="1"/>
</dbReference>
<comment type="subcellular location">
    <subcellularLocation>
        <location evidence="1 6">Cytoplasm</location>
    </subcellularLocation>
</comment>
<evidence type="ECO:0000256" key="3">
    <source>
        <dbReference type="ARBA" id="ARBA00022490"/>
    </source>
</evidence>
<evidence type="ECO:0000313" key="12">
    <source>
        <dbReference type="Proteomes" id="UP000572817"/>
    </source>
</evidence>
<evidence type="ECO:0000256" key="2">
    <source>
        <dbReference type="ARBA" id="ARBA00006242"/>
    </source>
</evidence>
<evidence type="ECO:0000259" key="9">
    <source>
        <dbReference type="Pfam" id="PF16122"/>
    </source>
</evidence>
<feature type="region of interest" description="Disordered" evidence="8">
    <location>
        <begin position="323"/>
        <end position="363"/>
    </location>
</feature>
<dbReference type="EMBL" id="WWBZ02000040">
    <property type="protein sequence ID" value="KAF4305375.1"/>
    <property type="molecule type" value="Genomic_DNA"/>
</dbReference>
<sequence>MPEAGLLASGDMPTTILIHHKFVRPPATTVRLTTSHAARRAIPTSIRMAPNNLPAAFAPTSQDIEMLLAAQCHLGSKNLQVHMEPYLWKTRPDGINVLNIGKTWEKIVLAARIIVAIDNPADICVISARPYGQRAVLKFAAHTGAVAIAGRFTPGNFTNYITRSFKEPRLIIVTDPRTDAQAIKEASYVNIPVIALCDTDSPTEFVDVAIPTNNKGRHAIGLVWWLLAREVLRLRGTLASRETEWDVMTDLYFYRDPEAEENKDSAGVEEAKVPGADEVGTGPVEGGFTNEWEVSGAGAGAFAAASGTTGVAAGASWDQDGADWAASTAAPEGTTAAAAAATTTTTTGWSAETTAAPATEGQW</sequence>
<protein>
    <recommendedName>
        <fullName evidence="6">Small ribosomal subunit protein uS2</fullName>
    </recommendedName>
</protein>
<reference evidence="10 12" key="1">
    <citation type="submission" date="2020-04" db="EMBL/GenBank/DDBJ databases">
        <title>Genome Assembly and Annotation of Botryosphaeria dothidea sdau 11-99, a Latent Pathogen of Apple Fruit Ring Rot in China.</title>
        <authorList>
            <person name="Yu C."/>
            <person name="Diao Y."/>
            <person name="Lu Q."/>
            <person name="Zhao J."/>
            <person name="Cui S."/>
            <person name="Peng C."/>
            <person name="He B."/>
            <person name="Liu H."/>
        </authorList>
    </citation>
    <scope>NUCLEOTIDE SEQUENCE [LARGE SCALE GENOMIC DNA]</scope>
    <source>
        <strain evidence="10">Sdau11-99</strain>
        <strain evidence="12">sdau11-99</strain>
    </source>
</reference>
<evidence type="ECO:0000256" key="8">
    <source>
        <dbReference type="SAM" id="MobiDB-lite"/>
    </source>
</evidence>
<dbReference type="GO" id="GO:0003735">
    <property type="term" value="F:structural constituent of ribosome"/>
    <property type="evidence" value="ECO:0007669"/>
    <property type="project" value="UniProtKB-UniRule"/>
</dbReference>
<proteinExistence type="inferred from homology"/>
<dbReference type="Proteomes" id="UP000572817">
    <property type="component" value="Unassembled WGS sequence"/>
</dbReference>
<dbReference type="NCBIfam" id="TIGR01012">
    <property type="entry name" value="uS2_euk_arch"/>
    <property type="match status" value="1"/>
</dbReference>
<dbReference type="AlphaFoldDB" id="A0A8H4II49"/>
<keyword evidence="12" id="KW-1185">Reference proteome</keyword>
<dbReference type="InterPro" id="IPR018130">
    <property type="entry name" value="Ribosomal_uS2_CS"/>
</dbReference>
<evidence type="ECO:0000256" key="1">
    <source>
        <dbReference type="ARBA" id="ARBA00004496"/>
    </source>
</evidence>
<dbReference type="InterPro" id="IPR032281">
    <property type="entry name" value="Ribosomal_uS2_C"/>
</dbReference>
<dbReference type="PROSITE" id="PS00963">
    <property type="entry name" value="RIBOSOMAL_S2_2"/>
    <property type="match status" value="1"/>
</dbReference>
<dbReference type="PANTHER" id="PTHR11489">
    <property type="entry name" value="40S RIBOSOMAL PROTEIN SA"/>
    <property type="match status" value="1"/>
</dbReference>
<dbReference type="CDD" id="cd01425">
    <property type="entry name" value="RPS2"/>
    <property type="match status" value="1"/>
</dbReference>
<dbReference type="GO" id="GO:0022627">
    <property type="term" value="C:cytosolic small ribosomal subunit"/>
    <property type="evidence" value="ECO:0007669"/>
    <property type="project" value="UniProtKB-UniRule"/>
</dbReference>
<evidence type="ECO:0000256" key="5">
    <source>
        <dbReference type="ARBA" id="ARBA00023274"/>
    </source>
</evidence>
<dbReference type="PRINTS" id="PR00395">
    <property type="entry name" value="RIBOSOMALS2"/>
</dbReference>
<evidence type="ECO:0000256" key="6">
    <source>
        <dbReference type="HAMAP-Rule" id="MF_03015"/>
    </source>
</evidence>
<name>A0A8H4II49_9PEZI</name>
<evidence type="ECO:0000256" key="7">
    <source>
        <dbReference type="RuleBase" id="RU003631"/>
    </source>
</evidence>
<evidence type="ECO:0000313" key="10">
    <source>
        <dbReference type="EMBL" id="KAF4301485.1"/>
    </source>
</evidence>
<keyword evidence="4 6" id="KW-0689">Ribosomal protein</keyword>
<dbReference type="InterPro" id="IPR027498">
    <property type="entry name" value="Ribosomal_uS2_euk"/>
</dbReference>
<dbReference type="FunFam" id="3.40.50.10490:FF:000010">
    <property type="entry name" value="40S ribosomal protein S0"/>
    <property type="match status" value="1"/>
</dbReference>
<dbReference type="EMBL" id="WWBZ02000082">
    <property type="protein sequence ID" value="KAF4301485.1"/>
    <property type="molecule type" value="Genomic_DNA"/>
</dbReference>
<dbReference type="Pfam" id="PF00318">
    <property type="entry name" value="Ribosomal_S2"/>
    <property type="match status" value="2"/>
</dbReference>
<dbReference type="InterPro" id="IPR023591">
    <property type="entry name" value="Ribosomal_uS2_flav_dom_sf"/>
</dbReference>
<evidence type="ECO:0000256" key="4">
    <source>
        <dbReference type="ARBA" id="ARBA00022980"/>
    </source>
</evidence>
<dbReference type="GO" id="GO:0006412">
    <property type="term" value="P:translation"/>
    <property type="evidence" value="ECO:0007669"/>
    <property type="project" value="UniProtKB-UniRule"/>
</dbReference>
<accession>A0A8H4II49</accession>
<dbReference type="Gene3D" id="3.40.50.10490">
    <property type="entry name" value="Glucose-6-phosphate isomerase like protein, domain 1"/>
    <property type="match status" value="1"/>
</dbReference>
<dbReference type="Pfam" id="PF16122">
    <property type="entry name" value="40S_SA_C"/>
    <property type="match status" value="1"/>
</dbReference>
<comment type="subunit">
    <text evidence="6">Component of the small ribosomal subunit. Mature ribosomes consist of a small (40S) and a large (60S) subunit. The 40S subunit contains about 33 different proteins and 1 molecule of RNA (18S). The 60S subunit contains about 49 different proteins and 3 molecules of RNA (25S, 5.8S and 5S). Interacts with RPS21.</text>
</comment>
<dbReference type="OrthoDB" id="414863at2759"/>
<dbReference type="GO" id="GO:0000028">
    <property type="term" value="P:ribosomal small subunit assembly"/>
    <property type="evidence" value="ECO:0007669"/>
    <property type="project" value="UniProtKB-UniRule"/>
</dbReference>
<dbReference type="InterPro" id="IPR001865">
    <property type="entry name" value="Ribosomal_uS2"/>
</dbReference>